<dbReference type="Gene3D" id="3.30.500.20">
    <property type="entry name" value="BH3703-like domains"/>
    <property type="match status" value="1"/>
</dbReference>
<keyword evidence="2" id="KW-1185">Reference proteome</keyword>
<dbReference type="SUPFAM" id="SSF160424">
    <property type="entry name" value="BH3703-like"/>
    <property type="match status" value="1"/>
</dbReference>
<organism evidence="1 2">
    <name type="scientific">Pedobacter jejuensis</name>
    <dbReference type="NCBI Taxonomy" id="1268550"/>
    <lineage>
        <taxon>Bacteria</taxon>
        <taxon>Pseudomonadati</taxon>
        <taxon>Bacteroidota</taxon>
        <taxon>Sphingobacteriia</taxon>
        <taxon>Sphingobacteriales</taxon>
        <taxon>Sphingobacteriaceae</taxon>
        <taxon>Pedobacter</taxon>
    </lineage>
</organism>
<dbReference type="AlphaFoldDB" id="A0A3N0C1J3"/>
<dbReference type="EMBL" id="RBEE01000004">
    <property type="protein sequence ID" value="RNL55906.1"/>
    <property type="molecule type" value="Genomic_DNA"/>
</dbReference>
<dbReference type="Proteomes" id="UP000274046">
    <property type="component" value="Unassembled WGS sequence"/>
</dbReference>
<reference evidence="1 2" key="1">
    <citation type="submission" date="2018-10" db="EMBL/GenBank/DDBJ databases">
        <title>Genome sequencing of Pedobacter jejuensis TNB23.</title>
        <authorList>
            <person name="Cho Y.-J."/>
            <person name="Cho A."/>
            <person name="Kim O.-S."/>
        </authorList>
    </citation>
    <scope>NUCLEOTIDE SEQUENCE [LARGE SCALE GENOMIC DNA]</scope>
    <source>
        <strain evidence="1 2">TNB23</strain>
    </source>
</reference>
<evidence type="ECO:0000313" key="1">
    <source>
        <dbReference type="EMBL" id="RNL55906.1"/>
    </source>
</evidence>
<gene>
    <name evidence="1" type="ORF">D7004_03895</name>
</gene>
<evidence type="ECO:0000313" key="2">
    <source>
        <dbReference type="Proteomes" id="UP000274046"/>
    </source>
</evidence>
<accession>A0A3N0C1J3</accession>
<dbReference type="OrthoDB" id="1449521at2"/>
<sequence>MDITNNLINQIIQISNSNISSDNWDSFTINIFAINKMISIKAFYEENGEIVSFDPEANGEDITLKVKKLREEMYKLSPDKGAWYTSIISVTNDGKFNIDFDYDEKPEFKYEPSPDKFIDDLNTFPREKDLIPDWLNNIIALK</sequence>
<proteinExistence type="predicted"/>
<dbReference type="RefSeq" id="WP_123204559.1">
    <property type="nucleotide sequence ID" value="NZ_RBEE01000004.1"/>
</dbReference>
<name>A0A3N0C1J3_9SPHI</name>
<protein>
    <submittedName>
        <fullName evidence="1">DUF600 family protein</fullName>
    </submittedName>
</protein>
<dbReference type="InterPro" id="IPR036170">
    <property type="entry name" value="YezG-like_sf"/>
</dbReference>
<comment type="caution">
    <text evidence="1">The sequence shown here is derived from an EMBL/GenBank/DDBJ whole genome shotgun (WGS) entry which is preliminary data.</text>
</comment>